<proteinExistence type="predicted"/>
<comment type="caution">
    <text evidence="2">The sequence shown here is derived from an EMBL/GenBank/DDBJ whole genome shotgun (WGS) entry which is preliminary data.</text>
</comment>
<dbReference type="AlphaFoldDB" id="A0AAD7SRR9"/>
<sequence length="120" mass="13301">MAYQERMILGWDEMSQSARVCLFHRRNRGLASEASATVKPDLSIALAAPRLLRELLTGTEPIRALDKPRGEERSVAITRSQPGSERLTASGRQKELPETAPLITVTETERGFHFISSPNA</sequence>
<feature type="region of interest" description="Disordered" evidence="1">
    <location>
        <begin position="63"/>
        <end position="94"/>
    </location>
</feature>
<evidence type="ECO:0000313" key="3">
    <source>
        <dbReference type="Proteomes" id="UP001221898"/>
    </source>
</evidence>
<feature type="compositionally biased region" description="Basic and acidic residues" evidence="1">
    <location>
        <begin position="63"/>
        <end position="74"/>
    </location>
</feature>
<evidence type="ECO:0000256" key="1">
    <source>
        <dbReference type="SAM" id="MobiDB-lite"/>
    </source>
</evidence>
<evidence type="ECO:0000313" key="2">
    <source>
        <dbReference type="EMBL" id="KAJ8407619.1"/>
    </source>
</evidence>
<protein>
    <submittedName>
        <fullName evidence="2">Uncharacterized protein</fullName>
    </submittedName>
</protein>
<organism evidence="2 3">
    <name type="scientific">Aldrovandia affinis</name>
    <dbReference type="NCBI Taxonomy" id="143900"/>
    <lineage>
        <taxon>Eukaryota</taxon>
        <taxon>Metazoa</taxon>
        <taxon>Chordata</taxon>
        <taxon>Craniata</taxon>
        <taxon>Vertebrata</taxon>
        <taxon>Euteleostomi</taxon>
        <taxon>Actinopterygii</taxon>
        <taxon>Neopterygii</taxon>
        <taxon>Teleostei</taxon>
        <taxon>Notacanthiformes</taxon>
        <taxon>Halosauridae</taxon>
        <taxon>Aldrovandia</taxon>
    </lineage>
</organism>
<reference evidence="2" key="1">
    <citation type="journal article" date="2023" name="Science">
        <title>Genome structures resolve the early diversification of teleost fishes.</title>
        <authorList>
            <person name="Parey E."/>
            <person name="Louis A."/>
            <person name="Montfort J."/>
            <person name="Bouchez O."/>
            <person name="Roques C."/>
            <person name="Iampietro C."/>
            <person name="Lluch J."/>
            <person name="Castinel A."/>
            <person name="Donnadieu C."/>
            <person name="Desvignes T."/>
            <person name="Floi Bucao C."/>
            <person name="Jouanno E."/>
            <person name="Wen M."/>
            <person name="Mejri S."/>
            <person name="Dirks R."/>
            <person name="Jansen H."/>
            <person name="Henkel C."/>
            <person name="Chen W.J."/>
            <person name="Zahm M."/>
            <person name="Cabau C."/>
            <person name="Klopp C."/>
            <person name="Thompson A.W."/>
            <person name="Robinson-Rechavi M."/>
            <person name="Braasch I."/>
            <person name="Lecointre G."/>
            <person name="Bobe J."/>
            <person name="Postlethwait J.H."/>
            <person name="Berthelot C."/>
            <person name="Roest Crollius H."/>
            <person name="Guiguen Y."/>
        </authorList>
    </citation>
    <scope>NUCLEOTIDE SEQUENCE</scope>
    <source>
        <strain evidence="2">NC1722</strain>
    </source>
</reference>
<keyword evidence="3" id="KW-1185">Reference proteome</keyword>
<accession>A0AAD7SRR9</accession>
<dbReference type="EMBL" id="JAINUG010000038">
    <property type="protein sequence ID" value="KAJ8407619.1"/>
    <property type="molecule type" value="Genomic_DNA"/>
</dbReference>
<gene>
    <name evidence="2" type="ORF">AAFF_G00274760</name>
</gene>
<dbReference type="Proteomes" id="UP001221898">
    <property type="component" value="Unassembled WGS sequence"/>
</dbReference>
<name>A0AAD7SRR9_9TELE</name>